<dbReference type="PANTHER" id="PTHR43736:SF1">
    <property type="entry name" value="DIHYDRONEOPTERIN TRIPHOSPHATE DIPHOSPHATASE"/>
    <property type="match status" value="1"/>
</dbReference>
<dbReference type="AlphaFoldDB" id="A0A838ZSN0"/>
<protein>
    <submittedName>
        <fullName evidence="4">NUDIX domain-containing protein</fullName>
    </submittedName>
</protein>
<comment type="caution">
    <text evidence="4">The sequence shown here is derived from an EMBL/GenBank/DDBJ whole genome shotgun (WGS) entry which is preliminary data.</text>
</comment>
<dbReference type="Gene3D" id="3.90.79.10">
    <property type="entry name" value="Nucleoside Triphosphate Pyrophosphohydrolase"/>
    <property type="match status" value="1"/>
</dbReference>
<reference evidence="4 5" key="1">
    <citation type="submission" date="2020-07" db="EMBL/GenBank/DDBJ databases">
        <title>Moheibacter lacus sp. nov., a member of the family Flavobacteriaceae isolated from freshwater lake sediment.</title>
        <authorList>
            <person name="Liu Y."/>
        </authorList>
    </citation>
    <scope>NUCLEOTIDE SEQUENCE [LARGE SCALE GENOMIC DNA]</scope>
    <source>
        <strain evidence="4 5">BDHS18</strain>
    </source>
</reference>
<dbReference type="Pfam" id="PF00293">
    <property type="entry name" value="NUDIX"/>
    <property type="match status" value="1"/>
</dbReference>
<evidence type="ECO:0000256" key="2">
    <source>
        <dbReference type="RuleBase" id="RU003476"/>
    </source>
</evidence>
<dbReference type="RefSeq" id="WP_182043587.1">
    <property type="nucleotide sequence ID" value="NZ_JACDZE010000002.1"/>
</dbReference>
<dbReference type="PANTHER" id="PTHR43736">
    <property type="entry name" value="ADP-RIBOSE PYROPHOSPHATASE"/>
    <property type="match status" value="1"/>
</dbReference>
<keyword evidence="5" id="KW-1185">Reference proteome</keyword>
<dbReference type="Proteomes" id="UP000552241">
    <property type="component" value="Unassembled WGS sequence"/>
</dbReference>
<dbReference type="InterPro" id="IPR000086">
    <property type="entry name" value="NUDIX_hydrolase_dom"/>
</dbReference>
<dbReference type="EMBL" id="JACDZE010000002">
    <property type="protein sequence ID" value="MBA5629985.1"/>
    <property type="molecule type" value="Genomic_DNA"/>
</dbReference>
<dbReference type="PROSITE" id="PS51462">
    <property type="entry name" value="NUDIX"/>
    <property type="match status" value="1"/>
</dbReference>
<feature type="domain" description="Nudix hydrolase" evidence="3">
    <location>
        <begin position="66"/>
        <end position="195"/>
    </location>
</feature>
<organism evidence="4 5">
    <name type="scientific">Moheibacter lacus</name>
    <dbReference type="NCBI Taxonomy" id="2745851"/>
    <lineage>
        <taxon>Bacteria</taxon>
        <taxon>Pseudomonadati</taxon>
        <taxon>Bacteroidota</taxon>
        <taxon>Flavobacteriia</taxon>
        <taxon>Flavobacteriales</taxon>
        <taxon>Weeksellaceae</taxon>
        <taxon>Moheibacter</taxon>
    </lineage>
</organism>
<evidence type="ECO:0000256" key="1">
    <source>
        <dbReference type="ARBA" id="ARBA00022801"/>
    </source>
</evidence>
<evidence type="ECO:0000259" key="3">
    <source>
        <dbReference type="PROSITE" id="PS51462"/>
    </source>
</evidence>
<sequence>MYKVFYNEKALILSEKPISNLKNLAFNNEGQFEEALALLRNSSNTEVNIYHHNLNSLWENFKNHLEYLEAAGGLVQNQKKEILFIHRLDKWDLPKGKLEIGETPKIAAVREVEEECGISNLILKDLITITYHIYFQDNLKLKATYWYEMDYDGNEELIPQTEEGIGIAEWKNQSEIPQILQNTYENIKLVLEKIPLINQ</sequence>
<dbReference type="CDD" id="cd03673">
    <property type="entry name" value="NUDIX_Ap6A_hydrolase"/>
    <property type="match status" value="1"/>
</dbReference>
<dbReference type="InterPro" id="IPR020476">
    <property type="entry name" value="Nudix_hydrolase"/>
</dbReference>
<name>A0A838ZSN0_9FLAO</name>
<accession>A0A838ZSN0</accession>
<keyword evidence="1 2" id="KW-0378">Hydrolase</keyword>
<proteinExistence type="inferred from homology"/>
<evidence type="ECO:0000313" key="5">
    <source>
        <dbReference type="Proteomes" id="UP000552241"/>
    </source>
</evidence>
<comment type="similarity">
    <text evidence="2">Belongs to the Nudix hydrolase family.</text>
</comment>
<evidence type="ECO:0000313" key="4">
    <source>
        <dbReference type="EMBL" id="MBA5629985.1"/>
    </source>
</evidence>
<dbReference type="PRINTS" id="PR00502">
    <property type="entry name" value="NUDIXFAMILY"/>
</dbReference>
<dbReference type="PROSITE" id="PS00893">
    <property type="entry name" value="NUDIX_BOX"/>
    <property type="match status" value="1"/>
</dbReference>
<dbReference type="InterPro" id="IPR020084">
    <property type="entry name" value="NUDIX_hydrolase_CS"/>
</dbReference>
<dbReference type="GO" id="GO:0016787">
    <property type="term" value="F:hydrolase activity"/>
    <property type="evidence" value="ECO:0007669"/>
    <property type="project" value="UniProtKB-KW"/>
</dbReference>
<dbReference type="SUPFAM" id="SSF55811">
    <property type="entry name" value="Nudix"/>
    <property type="match status" value="1"/>
</dbReference>
<gene>
    <name evidence="4" type="ORF">HU137_09405</name>
</gene>
<dbReference type="InterPro" id="IPR015797">
    <property type="entry name" value="NUDIX_hydrolase-like_dom_sf"/>
</dbReference>